<name>A0ABQ3M8F0_9PSEU</name>
<dbReference type="EMBL" id="BNAR01000002">
    <property type="protein sequence ID" value="GHH34195.1"/>
    <property type="molecule type" value="Genomic_DNA"/>
</dbReference>
<keyword evidence="3" id="KW-1185">Reference proteome</keyword>
<organism evidence="2 3">
    <name type="scientific">Lentzea cavernae</name>
    <dbReference type="NCBI Taxonomy" id="2020703"/>
    <lineage>
        <taxon>Bacteria</taxon>
        <taxon>Bacillati</taxon>
        <taxon>Actinomycetota</taxon>
        <taxon>Actinomycetes</taxon>
        <taxon>Pseudonocardiales</taxon>
        <taxon>Pseudonocardiaceae</taxon>
        <taxon>Lentzea</taxon>
    </lineage>
</organism>
<feature type="region of interest" description="Disordered" evidence="1">
    <location>
        <begin position="27"/>
        <end position="59"/>
    </location>
</feature>
<gene>
    <name evidence="2" type="ORF">GCM10017774_17830</name>
</gene>
<evidence type="ECO:0000313" key="2">
    <source>
        <dbReference type="EMBL" id="GHH34195.1"/>
    </source>
</evidence>
<comment type="caution">
    <text evidence="2">The sequence shown here is derived from an EMBL/GenBank/DDBJ whole genome shotgun (WGS) entry which is preliminary data.</text>
</comment>
<evidence type="ECO:0000313" key="3">
    <source>
        <dbReference type="Proteomes" id="UP000605568"/>
    </source>
</evidence>
<reference evidence="3" key="1">
    <citation type="journal article" date="2019" name="Int. J. Syst. Evol. Microbiol.">
        <title>The Global Catalogue of Microorganisms (GCM) 10K type strain sequencing project: providing services to taxonomists for standard genome sequencing and annotation.</title>
        <authorList>
            <consortium name="The Broad Institute Genomics Platform"/>
            <consortium name="The Broad Institute Genome Sequencing Center for Infectious Disease"/>
            <person name="Wu L."/>
            <person name="Ma J."/>
        </authorList>
    </citation>
    <scope>NUCLEOTIDE SEQUENCE [LARGE SCALE GENOMIC DNA]</scope>
    <source>
        <strain evidence="3">CGMCC 4.7367</strain>
    </source>
</reference>
<proteinExistence type="predicted"/>
<dbReference type="Proteomes" id="UP000605568">
    <property type="component" value="Unassembled WGS sequence"/>
</dbReference>
<sequence>MRFRDCPAAVSGNESRHTHWIQIREATAGRSEAGAHESEDLPQVRAPSGARCSGASRAG</sequence>
<protein>
    <submittedName>
        <fullName evidence="2">Uncharacterized protein</fullName>
    </submittedName>
</protein>
<evidence type="ECO:0000256" key="1">
    <source>
        <dbReference type="SAM" id="MobiDB-lite"/>
    </source>
</evidence>
<accession>A0ABQ3M8F0</accession>